<protein>
    <recommendedName>
        <fullName evidence="8">Multidrug efflux pump Tap</fullName>
    </recommendedName>
</protein>
<keyword evidence="3" id="KW-1003">Cell membrane</keyword>
<dbReference type="PROSITE" id="PS50850">
    <property type="entry name" value="MFS"/>
    <property type="match status" value="1"/>
</dbReference>
<evidence type="ECO:0000256" key="3">
    <source>
        <dbReference type="ARBA" id="ARBA00022475"/>
    </source>
</evidence>
<feature type="transmembrane region" description="Helical" evidence="9">
    <location>
        <begin position="49"/>
        <end position="75"/>
    </location>
</feature>
<dbReference type="AlphaFoldDB" id="A0A6G6Y6Q5"/>
<dbReference type="GO" id="GO:0022857">
    <property type="term" value="F:transmembrane transporter activity"/>
    <property type="evidence" value="ECO:0007669"/>
    <property type="project" value="InterPro"/>
</dbReference>
<name>A0A6G6Y6Q5_9SPHN</name>
<evidence type="ECO:0000313" key="11">
    <source>
        <dbReference type="EMBL" id="QIG80605.1"/>
    </source>
</evidence>
<feature type="transmembrane region" description="Helical" evidence="9">
    <location>
        <begin position="328"/>
        <end position="350"/>
    </location>
</feature>
<keyword evidence="12" id="KW-1185">Reference proteome</keyword>
<evidence type="ECO:0000256" key="4">
    <source>
        <dbReference type="ARBA" id="ARBA00022692"/>
    </source>
</evidence>
<sequence length="441" mass="46592">MPSHPLSVHNFRVYWIARFCATLAQMAMVIVIGWQVYDLARETMGIKEASFQLGLIGVAQFLPLLALSLFAGWVADHLDRRWIARASVALEAGCAITLAWLTWTDTISLPALFGIAALLGVARAFAGPALQALAPNLVPPALLPTAIALSSVSWQVGVVIGPALGGYLYAGADWLPYTVSGGLFLTSLLMLMLITPVARSAVRKARNPWLQMIEGLHYVRRNRLVLGAISLDLFAVLLGGATAMLPVYARDILQIGADGLGHLRAAPAIGAVVTAALFSWRPLRTEVGRKMLWAVAGFGLATVVFGFAGPIMTGMMGDDAVGSDWSPAVLLSLVALFALGAFDMVSVYVRQSLIQIYTPDDMRGRVGAVSTLFISGSNELGEAESGFLAALIGPVAAVVGGGIGAILVTGLWAKIFPELIHARTFDPPDSRGDDDSTAKSG</sequence>
<dbReference type="InterPro" id="IPR011701">
    <property type="entry name" value="MFS"/>
</dbReference>
<keyword evidence="4 9" id="KW-0812">Transmembrane</keyword>
<dbReference type="RefSeq" id="WP_165327612.1">
    <property type="nucleotide sequence ID" value="NZ_CP049109.1"/>
</dbReference>
<evidence type="ECO:0000313" key="12">
    <source>
        <dbReference type="Proteomes" id="UP000501568"/>
    </source>
</evidence>
<organism evidence="11 12">
    <name type="scientific">Stakelama tenebrarum</name>
    <dbReference type="NCBI Taxonomy" id="2711215"/>
    <lineage>
        <taxon>Bacteria</taxon>
        <taxon>Pseudomonadati</taxon>
        <taxon>Pseudomonadota</taxon>
        <taxon>Alphaproteobacteria</taxon>
        <taxon>Sphingomonadales</taxon>
        <taxon>Sphingomonadaceae</taxon>
        <taxon>Stakelama</taxon>
    </lineage>
</organism>
<evidence type="ECO:0000259" key="10">
    <source>
        <dbReference type="PROSITE" id="PS50850"/>
    </source>
</evidence>
<reference evidence="11 12" key="1">
    <citation type="submission" date="2020-02" db="EMBL/GenBank/DDBJ databases">
        <authorList>
            <person name="Zheng R.K."/>
            <person name="Sun C.M."/>
        </authorList>
    </citation>
    <scope>NUCLEOTIDE SEQUENCE [LARGE SCALE GENOMIC DNA]</scope>
    <source>
        <strain evidence="12">zrk23</strain>
    </source>
</reference>
<comment type="subcellular location">
    <subcellularLocation>
        <location evidence="1">Cell membrane</location>
        <topology evidence="1">Multi-pass membrane protein</topology>
    </subcellularLocation>
</comment>
<keyword evidence="2" id="KW-0813">Transport</keyword>
<evidence type="ECO:0000256" key="7">
    <source>
        <dbReference type="ARBA" id="ARBA00038075"/>
    </source>
</evidence>
<dbReference type="EMBL" id="CP049109">
    <property type="protein sequence ID" value="QIG80605.1"/>
    <property type="molecule type" value="Genomic_DNA"/>
</dbReference>
<dbReference type="InterPro" id="IPR020846">
    <property type="entry name" value="MFS_dom"/>
</dbReference>
<evidence type="ECO:0000256" key="9">
    <source>
        <dbReference type="SAM" id="Phobius"/>
    </source>
</evidence>
<feature type="transmembrane region" description="Helical" evidence="9">
    <location>
        <begin position="182"/>
        <end position="202"/>
    </location>
</feature>
<dbReference type="SUPFAM" id="SSF103473">
    <property type="entry name" value="MFS general substrate transporter"/>
    <property type="match status" value="1"/>
</dbReference>
<keyword evidence="6 9" id="KW-0472">Membrane</keyword>
<comment type="similarity">
    <text evidence="7">Belongs to the major facilitator superfamily. Drug:H(+) antiporter-3 (DHA3) (TC 2.A.1.21) family.</text>
</comment>
<evidence type="ECO:0000256" key="2">
    <source>
        <dbReference type="ARBA" id="ARBA00022448"/>
    </source>
</evidence>
<feature type="domain" description="Major facilitator superfamily (MFS) profile" evidence="10">
    <location>
        <begin position="1"/>
        <end position="199"/>
    </location>
</feature>
<dbReference type="GO" id="GO:0005886">
    <property type="term" value="C:plasma membrane"/>
    <property type="evidence" value="ECO:0007669"/>
    <property type="project" value="UniProtKB-SubCell"/>
</dbReference>
<evidence type="ECO:0000256" key="5">
    <source>
        <dbReference type="ARBA" id="ARBA00022989"/>
    </source>
</evidence>
<dbReference type="Proteomes" id="UP000501568">
    <property type="component" value="Chromosome"/>
</dbReference>
<evidence type="ECO:0000256" key="6">
    <source>
        <dbReference type="ARBA" id="ARBA00023136"/>
    </source>
</evidence>
<gene>
    <name evidence="11" type="ORF">G5C33_12975</name>
</gene>
<feature type="transmembrane region" description="Helical" evidence="9">
    <location>
        <begin position="12"/>
        <end position="37"/>
    </location>
</feature>
<feature type="transmembrane region" description="Helical" evidence="9">
    <location>
        <begin position="261"/>
        <end position="280"/>
    </location>
</feature>
<evidence type="ECO:0000256" key="1">
    <source>
        <dbReference type="ARBA" id="ARBA00004651"/>
    </source>
</evidence>
<feature type="transmembrane region" description="Helical" evidence="9">
    <location>
        <begin position="387"/>
        <end position="413"/>
    </location>
</feature>
<feature type="transmembrane region" description="Helical" evidence="9">
    <location>
        <begin position="107"/>
        <end position="126"/>
    </location>
</feature>
<dbReference type="CDD" id="cd06173">
    <property type="entry name" value="MFS_MefA_like"/>
    <property type="match status" value="1"/>
</dbReference>
<dbReference type="InterPro" id="IPR036259">
    <property type="entry name" value="MFS_trans_sf"/>
</dbReference>
<accession>A0A6G6Y6Q5</accession>
<feature type="transmembrane region" description="Helical" evidence="9">
    <location>
        <begin position="292"/>
        <end position="316"/>
    </location>
</feature>
<feature type="transmembrane region" description="Helical" evidence="9">
    <location>
        <begin position="223"/>
        <end position="249"/>
    </location>
</feature>
<dbReference type="PANTHER" id="PTHR23513">
    <property type="entry name" value="INTEGRAL MEMBRANE EFFLUX PROTEIN-RELATED"/>
    <property type="match status" value="1"/>
</dbReference>
<evidence type="ECO:0000256" key="8">
    <source>
        <dbReference type="ARBA" id="ARBA00040914"/>
    </source>
</evidence>
<dbReference type="PANTHER" id="PTHR23513:SF9">
    <property type="entry name" value="ENTEROBACTIN EXPORTER ENTS"/>
    <property type="match status" value="1"/>
</dbReference>
<keyword evidence="5 9" id="KW-1133">Transmembrane helix</keyword>
<dbReference type="Gene3D" id="1.20.1250.20">
    <property type="entry name" value="MFS general substrate transporter like domains"/>
    <property type="match status" value="1"/>
</dbReference>
<dbReference type="KEGG" id="spzr:G5C33_12975"/>
<dbReference type="Pfam" id="PF07690">
    <property type="entry name" value="MFS_1"/>
    <property type="match status" value="1"/>
</dbReference>
<proteinExistence type="inferred from homology"/>
<feature type="transmembrane region" description="Helical" evidence="9">
    <location>
        <begin position="82"/>
        <end position="101"/>
    </location>
</feature>